<gene>
    <name evidence="3" type="ordered locus">Fbal_2481</name>
</gene>
<evidence type="ECO:0000313" key="3">
    <source>
        <dbReference type="EMBL" id="ADN76683.1"/>
    </source>
</evidence>
<name>E1SNL0_FERBD</name>
<reference evidence="3 4" key="1">
    <citation type="journal article" date="2010" name="Stand. Genomic Sci.">
        <title>Complete genome sequence of Ferrimonas balearica type strain (PAT).</title>
        <authorList>
            <person name="Nolan M."/>
            <person name="Sikorski J."/>
            <person name="Davenport K."/>
            <person name="Lucas S."/>
            <person name="Glavina Del Rio T."/>
            <person name="Tice H."/>
            <person name="Cheng J."/>
            <person name="Goodwin L."/>
            <person name="Pitluck S."/>
            <person name="Liolios K."/>
            <person name="Ivanova N."/>
            <person name="Mavromatis K."/>
            <person name="Ovchinnikova G."/>
            <person name="Pati A."/>
            <person name="Chen A."/>
            <person name="Palaniappan K."/>
            <person name="Land M."/>
            <person name="Hauser L."/>
            <person name="Chang Y."/>
            <person name="Jeffries C."/>
            <person name="Tapia R."/>
            <person name="Brettin T."/>
            <person name="Detter J."/>
            <person name="Han C."/>
            <person name="Yasawong M."/>
            <person name="Rohde M."/>
            <person name="Tindall B."/>
            <person name="Goker M."/>
            <person name="Woyke T."/>
            <person name="Bristow J."/>
            <person name="Eisen J."/>
            <person name="Markowitz V."/>
            <person name="Hugenholtz P."/>
            <person name="Kyrpides N."/>
            <person name="Klenk H."/>
            <person name="Lapidus A."/>
        </authorList>
    </citation>
    <scope>NUCLEOTIDE SEQUENCE [LARGE SCALE GENOMIC DNA]</scope>
    <source>
        <strain evidence="4">DSM 9799 / CCM 4581 / KCTC 23876 / PAT</strain>
    </source>
</reference>
<dbReference type="InterPro" id="IPR038733">
    <property type="entry name" value="Predicted_DNA_bind_prot_RHH"/>
</dbReference>
<feature type="domain" description="Predicted DNA-binding protein ribbon-helix-helix" evidence="2">
    <location>
        <begin position="64"/>
        <end position="90"/>
    </location>
</feature>
<dbReference type="KEGG" id="fbl:Fbal_2481"/>
<organism evidence="3 4">
    <name type="scientific">Ferrimonas balearica (strain DSM 9799 / CCM 4581 / KCTC 23876 / PAT)</name>
    <dbReference type="NCBI Taxonomy" id="550540"/>
    <lineage>
        <taxon>Bacteria</taxon>
        <taxon>Pseudomonadati</taxon>
        <taxon>Pseudomonadota</taxon>
        <taxon>Gammaproteobacteria</taxon>
        <taxon>Alteromonadales</taxon>
        <taxon>Ferrimonadaceae</taxon>
        <taxon>Ferrimonas</taxon>
    </lineage>
</organism>
<dbReference type="Proteomes" id="UP000006683">
    <property type="component" value="Chromosome"/>
</dbReference>
<feature type="compositionally biased region" description="Low complexity" evidence="1">
    <location>
        <begin position="10"/>
        <end position="20"/>
    </location>
</feature>
<evidence type="ECO:0000256" key="1">
    <source>
        <dbReference type="SAM" id="MobiDB-lite"/>
    </source>
</evidence>
<evidence type="ECO:0000259" key="2">
    <source>
        <dbReference type="Pfam" id="PF12651"/>
    </source>
</evidence>
<evidence type="ECO:0000313" key="4">
    <source>
        <dbReference type="Proteomes" id="UP000006683"/>
    </source>
</evidence>
<dbReference type="EMBL" id="CP002209">
    <property type="protein sequence ID" value="ADN76683.1"/>
    <property type="molecule type" value="Genomic_DNA"/>
</dbReference>
<keyword evidence="4" id="KW-1185">Reference proteome</keyword>
<dbReference type="AlphaFoldDB" id="E1SNL0"/>
<feature type="region of interest" description="Disordered" evidence="1">
    <location>
        <begin position="1"/>
        <end position="23"/>
    </location>
</feature>
<dbReference type="OrthoDB" id="5593192at2"/>
<protein>
    <submittedName>
        <fullName evidence="3">RepA domain-containing protein</fullName>
    </submittedName>
</protein>
<dbReference type="GeneID" id="67182690"/>
<dbReference type="HOGENOM" id="CLU_2154598_0_0_6"/>
<proteinExistence type="predicted"/>
<dbReference type="Pfam" id="PF12651">
    <property type="entry name" value="RHH_3"/>
    <property type="match status" value="1"/>
</dbReference>
<accession>E1SNL0</accession>
<dbReference type="RefSeq" id="WP_013345989.1">
    <property type="nucleotide sequence ID" value="NC_014541.1"/>
</dbReference>
<dbReference type="STRING" id="550540.Fbal_2481"/>
<sequence length="111" mass="12223">MSLLNLKRTSPSASKASSPPGDELEAQVEAFINGAVAYGAGQEKVVSLAMVRPEQGARCKKANFSLTEQSITRLNLLSQHTGIPKSRLIRIWLEQIDWNRDLDGFLRSNTP</sequence>